<dbReference type="Proteomes" id="UP000295680">
    <property type="component" value="Unassembled WGS sequence"/>
</dbReference>
<dbReference type="GO" id="GO:0004563">
    <property type="term" value="F:beta-N-acetylhexosaminidase activity"/>
    <property type="evidence" value="ECO:0007669"/>
    <property type="project" value="InterPro"/>
</dbReference>
<dbReference type="Gene3D" id="3.20.20.80">
    <property type="entry name" value="Glycosidases"/>
    <property type="match status" value="1"/>
</dbReference>
<evidence type="ECO:0000313" key="8">
    <source>
        <dbReference type="EMBL" id="TCO55874.1"/>
    </source>
</evidence>
<dbReference type="InterPro" id="IPR017853">
    <property type="entry name" value="GH"/>
</dbReference>
<feature type="domain" description="Glycoside hydrolase family 20 catalytic" evidence="5">
    <location>
        <begin position="168"/>
        <end position="403"/>
    </location>
</feature>
<dbReference type="InterPro" id="IPR052764">
    <property type="entry name" value="GH20_Enzymes"/>
</dbReference>
<dbReference type="PANTHER" id="PTHR43678:SF1">
    <property type="entry name" value="BETA-N-ACETYLHEXOSAMINIDASE"/>
    <property type="match status" value="1"/>
</dbReference>
<proteinExistence type="inferred from homology"/>
<evidence type="ECO:0000259" key="6">
    <source>
        <dbReference type="Pfam" id="PF02838"/>
    </source>
</evidence>
<dbReference type="GO" id="GO:0005975">
    <property type="term" value="P:carbohydrate metabolic process"/>
    <property type="evidence" value="ECO:0007669"/>
    <property type="project" value="InterPro"/>
</dbReference>
<evidence type="ECO:0000256" key="2">
    <source>
        <dbReference type="ARBA" id="ARBA00022801"/>
    </source>
</evidence>
<reference evidence="8 9" key="1">
    <citation type="submission" date="2019-03" db="EMBL/GenBank/DDBJ databases">
        <title>Genomic Encyclopedia of Type Strains, Phase IV (KMG-IV): sequencing the most valuable type-strain genomes for metagenomic binning, comparative biology and taxonomic classification.</title>
        <authorList>
            <person name="Goeker M."/>
        </authorList>
    </citation>
    <scope>NUCLEOTIDE SEQUENCE [LARGE SCALE GENOMIC DNA]</scope>
    <source>
        <strain evidence="8 9">DSM 45934</strain>
    </source>
</reference>
<protein>
    <submittedName>
        <fullName evidence="8">Hexosaminidase</fullName>
    </submittedName>
</protein>
<accession>A0A4R2JAQ7</accession>
<gene>
    <name evidence="8" type="ORF">EV192_107297</name>
</gene>
<name>A0A4R2JAQ7_9PSEU</name>
<comment type="caution">
    <text evidence="8">The sequence shown here is derived from an EMBL/GenBank/DDBJ whole genome shotgun (WGS) entry which is preliminary data.</text>
</comment>
<dbReference type="SUPFAM" id="SSF51445">
    <property type="entry name" value="(Trans)glycosidases"/>
    <property type="match status" value="1"/>
</dbReference>
<dbReference type="InterPro" id="IPR015882">
    <property type="entry name" value="HEX_bac_N"/>
</dbReference>
<dbReference type="Gene3D" id="2.120.10.70">
    <property type="entry name" value="Fucose-specific lectin"/>
    <property type="match status" value="1"/>
</dbReference>
<feature type="active site" description="Proton donor" evidence="4">
    <location>
        <position position="290"/>
    </location>
</feature>
<dbReference type="Pfam" id="PF00728">
    <property type="entry name" value="Glyco_hydro_20"/>
    <property type="match status" value="1"/>
</dbReference>
<dbReference type="Gene3D" id="3.30.379.10">
    <property type="entry name" value="Chitobiase/beta-hexosaminidase domain 2-like"/>
    <property type="match status" value="1"/>
</dbReference>
<evidence type="ECO:0000256" key="3">
    <source>
        <dbReference type="ARBA" id="ARBA00023295"/>
    </source>
</evidence>
<sequence>MRPSRLLGILLVILGILATGLAGPAYAQTFPSTIPLLREWTDGPSSYQYLPSSRVVLDPAFSANWADTGTTVADDLQALTRVRPAVVSATGSAAVAGDIYLTLGSSDADLGEEGYRLEVGPVIRISARTVTGAFYGTRSVLQLLRRTNTVPGGVARDWPSFPERALMIDTVPRMYTRTWWENLMRDMAYTKMNDLTFMVYGTGVSDSQIAEIIAFAKRYHINVTPQDDIVSHAERFIGQHPGRLFAVGSELPANGAVDFTRTGALDIVRGEIERYIDLFPGKYFHAGADEYLGYWDPPGWETYPRLGLFARTVTDNPNATGADAFLWYLNWINGIVKSHGRTLRVWNDQIEAGGVVRLDTDIVVDYWRRPGGNPRAATAQQLADAGNRVLNANYDYLHYDKGGFQPSPKAVYENFRMAGFNGGDVTGAASIIGARLPVWMAENDGPQQSNDEVAGRLFEINRVLAQVTWGALKLDPVYGEEGQGFNSRAFSLGRAPGYRGTPPLNGTGMGPGTAYEVNGKVGYVLARPNGTVQHGYQPLAGSGPWRCETMPTGPVNNVAADPAMTRYADGAFVFLARRSDGSLTQARQSVAGAGPWVYRDLGRSAVGRPAVLVDARGQLVMAARQADGTVLFGREDYPGGPWTFTPLGSSVASDTALAADHNGKVTINATGTDGRLVHIWQNTPGVDTWTVERFGLAGMAGTPAVGNDSHGYLSFFVRMSDGRLQYGHQTVPGDGPWAFEYVGPGTVAGDPATVLDVNGRLTYFVRQANGHLQHGWETTPGVQKFTVEDIASGLTGDVSATNDVSGRIVYFSRDTSGNLRHGYQKVPGSGPWMSVNLPLAC</sequence>
<dbReference type="Pfam" id="PF02838">
    <property type="entry name" value="Glyco_hydro_20b"/>
    <property type="match status" value="1"/>
</dbReference>
<feature type="domain" description="Beta-hexosaminidase bacterial type N-terminal" evidence="6">
    <location>
        <begin position="31"/>
        <end position="158"/>
    </location>
</feature>
<dbReference type="EMBL" id="SLWS01000007">
    <property type="protein sequence ID" value="TCO55874.1"/>
    <property type="molecule type" value="Genomic_DNA"/>
</dbReference>
<evidence type="ECO:0000256" key="4">
    <source>
        <dbReference type="PIRSR" id="PIRSR625705-1"/>
    </source>
</evidence>
<comment type="similarity">
    <text evidence="1">Belongs to the glycosyl hydrolase 20 family.</text>
</comment>
<evidence type="ECO:0000259" key="7">
    <source>
        <dbReference type="Pfam" id="PF26607"/>
    </source>
</evidence>
<evidence type="ECO:0000313" key="9">
    <source>
        <dbReference type="Proteomes" id="UP000295680"/>
    </source>
</evidence>
<dbReference type="PANTHER" id="PTHR43678">
    <property type="entry name" value="PUTATIVE (AFU_ORTHOLOGUE AFUA_2G00640)-RELATED"/>
    <property type="match status" value="1"/>
</dbReference>
<keyword evidence="9" id="KW-1185">Reference proteome</keyword>
<feature type="domain" description="PLL-like beta propeller" evidence="7">
    <location>
        <begin position="599"/>
        <end position="834"/>
    </location>
</feature>
<dbReference type="InterPro" id="IPR058502">
    <property type="entry name" value="PLL-like_beta-prop"/>
</dbReference>
<dbReference type="AlphaFoldDB" id="A0A4R2JAQ7"/>
<dbReference type="Pfam" id="PF26607">
    <property type="entry name" value="DUF8189"/>
    <property type="match status" value="1"/>
</dbReference>
<keyword evidence="2" id="KW-0378">Hydrolase</keyword>
<dbReference type="SUPFAM" id="SSF89372">
    <property type="entry name" value="Fucose-specific lectin"/>
    <property type="match status" value="1"/>
</dbReference>
<keyword evidence="3" id="KW-0326">Glycosidase</keyword>
<organism evidence="8 9">
    <name type="scientific">Actinocrispum wychmicini</name>
    <dbReference type="NCBI Taxonomy" id="1213861"/>
    <lineage>
        <taxon>Bacteria</taxon>
        <taxon>Bacillati</taxon>
        <taxon>Actinomycetota</taxon>
        <taxon>Actinomycetes</taxon>
        <taxon>Pseudonocardiales</taxon>
        <taxon>Pseudonocardiaceae</taxon>
        <taxon>Actinocrispum</taxon>
    </lineage>
</organism>
<dbReference type="InterPro" id="IPR025705">
    <property type="entry name" value="Beta_hexosaminidase_sua/sub"/>
</dbReference>
<dbReference type="SUPFAM" id="SSF55545">
    <property type="entry name" value="beta-N-acetylhexosaminidase-like domain"/>
    <property type="match status" value="1"/>
</dbReference>
<evidence type="ECO:0000256" key="1">
    <source>
        <dbReference type="ARBA" id="ARBA00006285"/>
    </source>
</evidence>
<dbReference type="InterPro" id="IPR029018">
    <property type="entry name" value="Hex-like_dom2"/>
</dbReference>
<dbReference type="OrthoDB" id="9763537at2"/>
<evidence type="ECO:0000259" key="5">
    <source>
        <dbReference type="Pfam" id="PF00728"/>
    </source>
</evidence>
<dbReference type="InterPro" id="IPR015883">
    <property type="entry name" value="Glyco_hydro_20_cat"/>
</dbReference>
<dbReference type="PRINTS" id="PR00738">
    <property type="entry name" value="GLHYDRLASE20"/>
</dbReference>